<dbReference type="PANTHER" id="PTHR16469:SF27">
    <property type="entry name" value="UBIQUITIN-ASSOCIATED AND SH3 DOMAIN-CONTAINING BA-RELATED"/>
    <property type="match status" value="1"/>
</dbReference>
<dbReference type="InterPro" id="IPR013078">
    <property type="entry name" value="His_Pase_superF_clade-1"/>
</dbReference>
<accession>A0A915JF91</accession>
<dbReference type="AlphaFoldDB" id="A0A915JF91"/>
<dbReference type="InterPro" id="IPR051710">
    <property type="entry name" value="Phosphatase_SH3-domain"/>
</dbReference>
<dbReference type="PANTHER" id="PTHR16469">
    <property type="entry name" value="UBIQUITIN-ASSOCIATED AND SH3 DOMAIN-CONTAINING BA-RELATED"/>
    <property type="match status" value="1"/>
</dbReference>
<protein>
    <submittedName>
        <fullName evidence="2">Uncharacterized protein</fullName>
    </submittedName>
</protein>
<keyword evidence="1" id="KW-1185">Reference proteome</keyword>
<organism evidence="1 2">
    <name type="scientific">Romanomermis culicivorax</name>
    <name type="common">Nematode worm</name>
    <dbReference type="NCBI Taxonomy" id="13658"/>
    <lineage>
        <taxon>Eukaryota</taxon>
        <taxon>Metazoa</taxon>
        <taxon>Ecdysozoa</taxon>
        <taxon>Nematoda</taxon>
        <taxon>Enoplea</taxon>
        <taxon>Dorylaimia</taxon>
        <taxon>Mermithida</taxon>
        <taxon>Mermithoidea</taxon>
        <taxon>Mermithidae</taxon>
        <taxon>Romanomermis</taxon>
    </lineage>
</organism>
<dbReference type="Gene3D" id="3.40.50.1240">
    <property type="entry name" value="Phosphoglycerate mutase-like"/>
    <property type="match status" value="1"/>
</dbReference>
<proteinExistence type="predicted"/>
<dbReference type="Proteomes" id="UP000887565">
    <property type="component" value="Unplaced"/>
</dbReference>
<evidence type="ECO:0000313" key="2">
    <source>
        <dbReference type="WBParaSite" id="nRc.2.0.1.t24859-RA"/>
    </source>
</evidence>
<dbReference type="InterPro" id="IPR001345">
    <property type="entry name" value="PG/BPGM_mutase_AS"/>
</dbReference>
<dbReference type="WBParaSite" id="nRc.2.0.1.t24859-RA">
    <property type="protein sequence ID" value="nRc.2.0.1.t24859-RA"/>
    <property type="gene ID" value="nRc.2.0.1.g24859"/>
</dbReference>
<dbReference type="SMART" id="SM00855">
    <property type="entry name" value="PGAM"/>
    <property type="match status" value="1"/>
</dbReference>
<sequence>MPPRTAVANEWHGRDKSLTPNSEKDFSVHTVIIRHGERVDNVWADWRSAYVDHPVDDCPLSKRGRYQAERIAQELFLFKPKAVFSSPYQRCLSTMAPAARRKSWEIKIEPGLGEVLDEHNYPPQYLIPHSIFRYYKDVPFDFDYNPVAKFFSLPAEPNLFRSERRIKRVINELMIEYGLTGMIYMAHRFTCNLIVSMYTGESVTFEPGTMAFLKCVNNKWIVDYLVQS</sequence>
<dbReference type="CDD" id="cd07067">
    <property type="entry name" value="HP_PGM_like"/>
    <property type="match status" value="1"/>
</dbReference>
<evidence type="ECO:0000313" key="1">
    <source>
        <dbReference type="Proteomes" id="UP000887565"/>
    </source>
</evidence>
<name>A0A915JF91_ROMCU</name>
<dbReference type="PROSITE" id="PS00175">
    <property type="entry name" value="PG_MUTASE"/>
    <property type="match status" value="1"/>
</dbReference>
<dbReference type="InterPro" id="IPR029033">
    <property type="entry name" value="His_PPase_superfam"/>
</dbReference>
<dbReference type="Pfam" id="PF00300">
    <property type="entry name" value="His_Phos_1"/>
    <property type="match status" value="1"/>
</dbReference>
<dbReference type="SUPFAM" id="SSF53254">
    <property type="entry name" value="Phosphoglycerate mutase-like"/>
    <property type="match status" value="1"/>
</dbReference>
<reference evidence="2" key="1">
    <citation type="submission" date="2022-11" db="UniProtKB">
        <authorList>
            <consortium name="WormBaseParasite"/>
        </authorList>
    </citation>
    <scope>IDENTIFICATION</scope>
</reference>
<dbReference type="GO" id="GO:0016791">
    <property type="term" value="F:phosphatase activity"/>
    <property type="evidence" value="ECO:0007669"/>
    <property type="project" value="UniProtKB-ARBA"/>
</dbReference>